<sequence length="71" mass="7884">MKTRGTRARKATDEEVFFYRAIKYMSQILKQIGESLAGNEKVSGNGKAENKIPATQEADETLAESSNEEES</sequence>
<name>A0A9W9T2E4_9EURO</name>
<protein>
    <submittedName>
        <fullName evidence="2">Uncharacterized protein</fullName>
    </submittedName>
</protein>
<reference evidence="2" key="2">
    <citation type="journal article" date="2023" name="IMA Fungus">
        <title>Comparative genomic study of the Penicillium genus elucidates a diverse pangenome and 15 lateral gene transfer events.</title>
        <authorList>
            <person name="Petersen C."/>
            <person name="Sorensen T."/>
            <person name="Nielsen M.R."/>
            <person name="Sondergaard T.E."/>
            <person name="Sorensen J.L."/>
            <person name="Fitzpatrick D.A."/>
            <person name="Frisvad J.C."/>
            <person name="Nielsen K.L."/>
        </authorList>
    </citation>
    <scope>NUCLEOTIDE SEQUENCE</scope>
    <source>
        <strain evidence="2">IBT 16849</strain>
    </source>
</reference>
<dbReference type="Proteomes" id="UP001150879">
    <property type="component" value="Unassembled WGS sequence"/>
</dbReference>
<reference evidence="2" key="1">
    <citation type="submission" date="2022-11" db="EMBL/GenBank/DDBJ databases">
        <authorList>
            <person name="Petersen C."/>
        </authorList>
    </citation>
    <scope>NUCLEOTIDE SEQUENCE</scope>
    <source>
        <strain evidence="2">IBT 16849</strain>
    </source>
</reference>
<evidence type="ECO:0000256" key="1">
    <source>
        <dbReference type="SAM" id="MobiDB-lite"/>
    </source>
</evidence>
<dbReference type="EMBL" id="JAPQKP010000002">
    <property type="protein sequence ID" value="KAJ5206929.1"/>
    <property type="molecule type" value="Genomic_DNA"/>
</dbReference>
<keyword evidence="3" id="KW-1185">Reference proteome</keyword>
<dbReference type="AlphaFoldDB" id="A0A9W9T2E4"/>
<gene>
    <name evidence="2" type="ORF">N7472_003377</name>
</gene>
<comment type="caution">
    <text evidence="2">The sequence shown here is derived from an EMBL/GenBank/DDBJ whole genome shotgun (WGS) entry which is preliminary data.</text>
</comment>
<evidence type="ECO:0000313" key="2">
    <source>
        <dbReference type="EMBL" id="KAJ5206929.1"/>
    </source>
</evidence>
<feature type="region of interest" description="Disordered" evidence="1">
    <location>
        <begin position="39"/>
        <end position="71"/>
    </location>
</feature>
<accession>A0A9W9T2E4</accession>
<organism evidence="2 3">
    <name type="scientific">Penicillium cf. griseofulvum</name>
    <dbReference type="NCBI Taxonomy" id="2972120"/>
    <lineage>
        <taxon>Eukaryota</taxon>
        <taxon>Fungi</taxon>
        <taxon>Dikarya</taxon>
        <taxon>Ascomycota</taxon>
        <taxon>Pezizomycotina</taxon>
        <taxon>Eurotiomycetes</taxon>
        <taxon>Eurotiomycetidae</taxon>
        <taxon>Eurotiales</taxon>
        <taxon>Aspergillaceae</taxon>
        <taxon>Penicillium</taxon>
    </lineage>
</organism>
<proteinExistence type="predicted"/>
<evidence type="ECO:0000313" key="3">
    <source>
        <dbReference type="Proteomes" id="UP001150879"/>
    </source>
</evidence>
<feature type="compositionally biased region" description="Acidic residues" evidence="1">
    <location>
        <begin position="57"/>
        <end position="71"/>
    </location>
</feature>